<proteinExistence type="predicted"/>
<gene>
    <name evidence="1" type="ORF">ADM90_09450</name>
</gene>
<reference evidence="1 2" key="1">
    <citation type="submission" date="2015-07" db="EMBL/GenBank/DDBJ databases">
        <title>Genome sequencing project for genomic taxonomy and phylogenomics of Bacillus-like bacteria.</title>
        <authorList>
            <person name="Liu B."/>
            <person name="Wang J."/>
            <person name="Zhu Y."/>
            <person name="Liu G."/>
            <person name="Chen Q."/>
            <person name="Chen Z."/>
            <person name="Che J."/>
            <person name="Ge C."/>
            <person name="Shi H."/>
            <person name="Pan Z."/>
            <person name="Liu X."/>
        </authorList>
    </citation>
    <scope>NUCLEOTIDE SEQUENCE [LARGE SCALE GENOMIC DNA]</scope>
    <source>
        <strain evidence="1 2">DSM 54</strain>
    </source>
</reference>
<organism evidence="1 2">
    <name type="scientific">Lysinibacillus macroides</name>
    <dbReference type="NCBI Taxonomy" id="33935"/>
    <lineage>
        <taxon>Bacteria</taxon>
        <taxon>Bacillati</taxon>
        <taxon>Bacillota</taxon>
        <taxon>Bacilli</taxon>
        <taxon>Bacillales</taxon>
        <taxon>Bacillaceae</taxon>
        <taxon>Lysinibacillus</taxon>
    </lineage>
</organism>
<dbReference type="OrthoDB" id="1420424at2"/>
<dbReference type="Proteomes" id="UP000037977">
    <property type="component" value="Unassembled WGS sequence"/>
</dbReference>
<accession>A0A0M9DLR0</accession>
<dbReference type="EMBL" id="LGCI01000005">
    <property type="protein sequence ID" value="KOY83469.1"/>
    <property type="molecule type" value="Genomic_DNA"/>
</dbReference>
<dbReference type="PATRIC" id="fig|33935.3.peg.1388"/>
<sequence>MKERIIIENIEEGLEKYKYYDSYKYNMDYLMDQLENIEKRFRVQEEAFNKESDKRETAIFPAHVFYKMQPSIVAPAYNLNQYLTKLNEYTVYYNFGEREKLKKTEVELNIYVNQIFISIKTLLDRCVSLFTYYIKGVSKDSTFGHIKANGTATGLINKIITIKKKPNDVDKEKEPLLDYIYEQYNEWIRIAVGPRDMIIHYNDFYTKYQHPIDGRIFPVHLEIRTFDDPYIDGEYVEPCDYNYKILYQKIHQLYEFFFTITATLSHPAYKISLSKMHYI</sequence>
<evidence type="ECO:0000313" key="1">
    <source>
        <dbReference type="EMBL" id="KOY83469.1"/>
    </source>
</evidence>
<name>A0A0M9DLR0_9BACI</name>
<comment type="caution">
    <text evidence="1">The sequence shown here is derived from an EMBL/GenBank/DDBJ whole genome shotgun (WGS) entry which is preliminary data.</text>
</comment>
<keyword evidence="2" id="KW-1185">Reference proteome</keyword>
<evidence type="ECO:0000313" key="2">
    <source>
        <dbReference type="Proteomes" id="UP000037977"/>
    </source>
</evidence>
<protein>
    <submittedName>
        <fullName evidence="1">Uncharacterized protein</fullName>
    </submittedName>
</protein>
<dbReference type="RefSeq" id="WP_053994713.1">
    <property type="nucleotide sequence ID" value="NZ_CP065643.1"/>
</dbReference>
<dbReference type="AlphaFoldDB" id="A0A0M9DLR0"/>